<protein>
    <submittedName>
        <fullName evidence="1">Uncharacterized protein</fullName>
    </submittedName>
</protein>
<dbReference type="HOGENOM" id="CLU_1769097_0_0_1"/>
<sequence length="147" mass="16434">MKDFFKFLISISIDSNGSTTFLEHPLNKSLQVELCYRLNTTFSIKAVPVVISFESSELVLSFYDFVDAKGRDGSLFAKTLRVLISSNFSRLFPICDEDVDCICVTAVAGISSIFTFWSIASKYNSSPPSETSFDFCEGEIFVDLNLK</sequence>
<dbReference type="EMBL" id="KI294973">
    <property type="protein sequence ID" value="ESA03513.1"/>
    <property type="molecule type" value="Genomic_DNA"/>
</dbReference>
<proteinExistence type="predicted"/>
<name>U9TB47_RHIID</name>
<reference evidence="1" key="1">
    <citation type="submission" date="2013-07" db="EMBL/GenBank/DDBJ databases">
        <title>The genome of an arbuscular mycorrhizal fungus provides insights into the evolution of the oldest plant symbiosis.</title>
        <authorList>
            <consortium name="DOE Joint Genome Institute"/>
            <person name="Tisserant E."/>
            <person name="Malbreil M."/>
            <person name="Kuo A."/>
            <person name="Kohler A."/>
            <person name="Symeonidi A."/>
            <person name="Balestrini R."/>
            <person name="Charron P."/>
            <person name="Duensing N."/>
            <person name="Frei-dit-Frey N."/>
            <person name="Gianinazzi-Pearson V."/>
            <person name="Gilbert B."/>
            <person name="Handa Y."/>
            <person name="Hijri M."/>
            <person name="Kaul R."/>
            <person name="Kawaguchi M."/>
            <person name="Krajinski F."/>
            <person name="Lammers P."/>
            <person name="Lapierre D."/>
            <person name="Masclaux F.G."/>
            <person name="Murat C."/>
            <person name="Morin E."/>
            <person name="Ndikumana S."/>
            <person name="Pagni M."/>
            <person name="Petitpierre D."/>
            <person name="Requena N."/>
            <person name="Rosikiewicz P."/>
            <person name="Riley R."/>
            <person name="Saito K."/>
            <person name="San Clemente H."/>
            <person name="Shapiro H."/>
            <person name="van Tuinen D."/>
            <person name="Becard G."/>
            <person name="Bonfante P."/>
            <person name="Paszkowski U."/>
            <person name="Shachar-Hill Y."/>
            <person name="Young J.P."/>
            <person name="Sanders I.R."/>
            <person name="Henrissat B."/>
            <person name="Rensing S.A."/>
            <person name="Grigoriev I.V."/>
            <person name="Corradi N."/>
            <person name="Roux C."/>
            <person name="Martin F."/>
        </authorList>
    </citation>
    <scope>NUCLEOTIDE SEQUENCE</scope>
    <source>
        <strain evidence="1">DAOM 197198</strain>
    </source>
</reference>
<gene>
    <name evidence="1" type="ORF">GLOINDRAFT_85826</name>
</gene>
<evidence type="ECO:0000313" key="1">
    <source>
        <dbReference type="EMBL" id="ESA03513.1"/>
    </source>
</evidence>
<dbReference type="AlphaFoldDB" id="U9TB47"/>
<organism evidence="1">
    <name type="scientific">Rhizophagus irregularis (strain DAOM 181602 / DAOM 197198 / MUCL 43194)</name>
    <name type="common">Arbuscular mycorrhizal fungus</name>
    <name type="synonym">Glomus intraradices</name>
    <dbReference type="NCBI Taxonomy" id="747089"/>
    <lineage>
        <taxon>Eukaryota</taxon>
        <taxon>Fungi</taxon>
        <taxon>Fungi incertae sedis</taxon>
        <taxon>Mucoromycota</taxon>
        <taxon>Glomeromycotina</taxon>
        <taxon>Glomeromycetes</taxon>
        <taxon>Glomerales</taxon>
        <taxon>Glomeraceae</taxon>
        <taxon>Rhizophagus</taxon>
    </lineage>
</organism>
<accession>U9TB47</accession>